<proteinExistence type="predicted"/>
<comment type="caution">
    <text evidence="2">The sequence shown here is derived from an EMBL/GenBank/DDBJ whole genome shotgun (WGS) entry which is preliminary data.</text>
</comment>
<organism evidence="2 3">
    <name type="scientific">Penicillium daleae</name>
    <dbReference type="NCBI Taxonomy" id="63821"/>
    <lineage>
        <taxon>Eukaryota</taxon>
        <taxon>Fungi</taxon>
        <taxon>Dikarya</taxon>
        <taxon>Ascomycota</taxon>
        <taxon>Pezizomycotina</taxon>
        <taxon>Eurotiomycetes</taxon>
        <taxon>Eurotiomycetidae</taxon>
        <taxon>Eurotiales</taxon>
        <taxon>Aspergillaceae</taxon>
        <taxon>Penicillium</taxon>
    </lineage>
</organism>
<evidence type="ECO:0000313" key="2">
    <source>
        <dbReference type="EMBL" id="KAJ5455620.1"/>
    </source>
</evidence>
<accession>A0AAD6G4V2</accession>
<sequence length="382" mass="44264">MRVKAMDDSECEYESEPEPAMISSRTIVKASGPEFHLFNQLPTELRRMIWKLCLPSRVVELNHARWVAFDTLCDGEWTSIQNTLPPPISQVNREARAVAMEVAVFKWTIDSRHKTSKSWGLWFQRKKDTIVMYRKDVAPFGYYYQDYPFDEVVRKWFAKKALGTAVFSEMINPWNRYSGTQGLEAGMQHAPKTGWNDPMIILESIPIHARREEVLAAGVFGKLADEPIQLVDPLDAEHIRQYYQLYQDLPKTRPQSPSAQRFFEVYAKHPGRVEVFQGLVRDWIEQGKAREFQHLWEKWKAARDDNFSGIDHPEMIWIGPAAANMLDERILILGSVDGGINLKLFRPNETHSWVQANLVKSSFTPRIMFRWCADSCWSAPGR</sequence>
<dbReference type="GeneID" id="81597509"/>
<reference evidence="2" key="2">
    <citation type="journal article" date="2023" name="IMA Fungus">
        <title>Comparative genomic study of the Penicillium genus elucidates a diverse pangenome and 15 lateral gene transfer events.</title>
        <authorList>
            <person name="Petersen C."/>
            <person name="Sorensen T."/>
            <person name="Nielsen M.R."/>
            <person name="Sondergaard T.E."/>
            <person name="Sorensen J.L."/>
            <person name="Fitzpatrick D.A."/>
            <person name="Frisvad J.C."/>
            <person name="Nielsen K.L."/>
        </authorList>
    </citation>
    <scope>NUCLEOTIDE SEQUENCE</scope>
    <source>
        <strain evidence="2">IBT 16125</strain>
    </source>
</reference>
<dbReference type="EMBL" id="JAPVEA010000004">
    <property type="protein sequence ID" value="KAJ5455620.1"/>
    <property type="molecule type" value="Genomic_DNA"/>
</dbReference>
<keyword evidence="3" id="KW-1185">Reference proteome</keyword>
<evidence type="ECO:0000313" key="3">
    <source>
        <dbReference type="Proteomes" id="UP001213681"/>
    </source>
</evidence>
<gene>
    <name evidence="2" type="ORF">N7458_003884</name>
</gene>
<dbReference type="AlphaFoldDB" id="A0AAD6G4V2"/>
<feature type="domain" description="2EXR" evidence="1">
    <location>
        <begin position="35"/>
        <end position="130"/>
    </location>
</feature>
<dbReference type="PANTHER" id="PTHR35910">
    <property type="entry name" value="2EXR DOMAIN-CONTAINING PROTEIN"/>
    <property type="match status" value="1"/>
</dbReference>
<protein>
    <recommendedName>
        <fullName evidence="1">2EXR domain-containing protein</fullName>
    </recommendedName>
</protein>
<dbReference type="PANTHER" id="PTHR35910:SF1">
    <property type="entry name" value="2EXR DOMAIN-CONTAINING PROTEIN"/>
    <property type="match status" value="1"/>
</dbReference>
<evidence type="ECO:0000259" key="1">
    <source>
        <dbReference type="Pfam" id="PF20150"/>
    </source>
</evidence>
<dbReference type="RefSeq" id="XP_056767993.1">
    <property type="nucleotide sequence ID" value="XM_056907266.1"/>
</dbReference>
<dbReference type="Pfam" id="PF20150">
    <property type="entry name" value="2EXR"/>
    <property type="match status" value="1"/>
</dbReference>
<dbReference type="Proteomes" id="UP001213681">
    <property type="component" value="Unassembled WGS sequence"/>
</dbReference>
<name>A0AAD6G4V2_9EURO</name>
<reference evidence="2" key="1">
    <citation type="submission" date="2022-12" db="EMBL/GenBank/DDBJ databases">
        <authorList>
            <person name="Petersen C."/>
        </authorList>
    </citation>
    <scope>NUCLEOTIDE SEQUENCE</scope>
    <source>
        <strain evidence="2">IBT 16125</strain>
    </source>
</reference>
<dbReference type="InterPro" id="IPR045518">
    <property type="entry name" value="2EXR"/>
</dbReference>